<name>A0A845G470_9BURK</name>
<comment type="caution">
    <text evidence="1">The sequence shown here is derived from an EMBL/GenBank/DDBJ whole genome shotgun (WGS) entry which is preliminary data.</text>
</comment>
<proteinExistence type="predicted"/>
<dbReference type="RefSeq" id="WP_161097669.1">
    <property type="nucleotide sequence ID" value="NZ_WWCW01000051.1"/>
</dbReference>
<dbReference type="Proteomes" id="UP000470302">
    <property type="component" value="Unassembled WGS sequence"/>
</dbReference>
<evidence type="ECO:0000313" key="2">
    <source>
        <dbReference type="Proteomes" id="UP000470302"/>
    </source>
</evidence>
<organism evidence="1 2">
    <name type="scientific">Duganella vulcania</name>
    <dbReference type="NCBI Taxonomy" id="2692166"/>
    <lineage>
        <taxon>Bacteria</taxon>
        <taxon>Pseudomonadati</taxon>
        <taxon>Pseudomonadota</taxon>
        <taxon>Betaproteobacteria</taxon>
        <taxon>Burkholderiales</taxon>
        <taxon>Oxalobacteraceae</taxon>
        <taxon>Telluria group</taxon>
        <taxon>Duganella</taxon>
    </lineage>
</organism>
<evidence type="ECO:0000313" key="1">
    <source>
        <dbReference type="EMBL" id="MYM88651.1"/>
    </source>
</evidence>
<accession>A0A845G470</accession>
<protein>
    <submittedName>
        <fullName evidence="1">Uncharacterized protein</fullName>
    </submittedName>
</protein>
<sequence>MEKIDQRYLIQQNKISDGESKPPVFAKVMRSKDGVFEGVSFIKSKEKATVLTIDEANQAVAWATKKKPNAKEYVTKIICVGQ</sequence>
<dbReference type="AlphaFoldDB" id="A0A845G470"/>
<dbReference type="EMBL" id="WWCW01000051">
    <property type="protein sequence ID" value="MYM88651.1"/>
    <property type="molecule type" value="Genomic_DNA"/>
</dbReference>
<gene>
    <name evidence="1" type="ORF">GTP91_15905</name>
</gene>
<reference evidence="1 2" key="1">
    <citation type="submission" date="2020-01" db="EMBL/GenBank/DDBJ databases">
        <title>Novel species isolated from a subtropical stream in China.</title>
        <authorList>
            <person name="Lu H."/>
        </authorList>
    </citation>
    <scope>NUCLEOTIDE SEQUENCE [LARGE SCALE GENOMIC DNA]</scope>
    <source>
        <strain evidence="1 2">FT82W</strain>
    </source>
</reference>